<keyword evidence="5 8" id="KW-1133">Transmembrane helix</keyword>
<comment type="caution">
    <text evidence="9">The sequence shown here is derived from an EMBL/GenBank/DDBJ whole genome shotgun (WGS) entry which is preliminary data.</text>
</comment>
<evidence type="ECO:0000256" key="1">
    <source>
        <dbReference type="ARBA" id="ARBA00004477"/>
    </source>
</evidence>
<keyword evidence="7 8" id="KW-0472">Membrane</keyword>
<dbReference type="GO" id="GO:0140042">
    <property type="term" value="P:lipid droplet formation"/>
    <property type="evidence" value="ECO:0007669"/>
    <property type="project" value="UniProtKB-ARBA"/>
</dbReference>
<dbReference type="Pfam" id="PF06775">
    <property type="entry name" value="Seipin"/>
    <property type="match status" value="1"/>
</dbReference>
<reference evidence="9" key="1">
    <citation type="submission" date="2022-01" db="EMBL/GenBank/DDBJ databases">
        <title>Genome Sequence Resource for Two Populations of Ditylenchus destructor, the Migratory Endoparasitic Phytonematode.</title>
        <authorList>
            <person name="Zhang H."/>
            <person name="Lin R."/>
            <person name="Xie B."/>
        </authorList>
    </citation>
    <scope>NUCLEOTIDE SEQUENCE</scope>
    <source>
        <strain evidence="9">BazhouSP</strain>
    </source>
</reference>
<dbReference type="GO" id="GO:0006629">
    <property type="term" value="P:lipid metabolic process"/>
    <property type="evidence" value="ECO:0007669"/>
    <property type="project" value="UniProtKB-KW"/>
</dbReference>
<protein>
    <recommendedName>
        <fullName evidence="2">Seipin</fullName>
    </recommendedName>
</protein>
<keyword evidence="4" id="KW-0256">Endoplasmic reticulum</keyword>
<organism evidence="9 10">
    <name type="scientific">Ditylenchus destructor</name>
    <dbReference type="NCBI Taxonomy" id="166010"/>
    <lineage>
        <taxon>Eukaryota</taxon>
        <taxon>Metazoa</taxon>
        <taxon>Ecdysozoa</taxon>
        <taxon>Nematoda</taxon>
        <taxon>Chromadorea</taxon>
        <taxon>Rhabditida</taxon>
        <taxon>Tylenchina</taxon>
        <taxon>Tylenchomorpha</taxon>
        <taxon>Sphaerularioidea</taxon>
        <taxon>Anguinidae</taxon>
        <taxon>Anguininae</taxon>
        <taxon>Ditylenchus</taxon>
    </lineage>
</organism>
<feature type="transmembrane region" description="Helical" evidence="8">
    <location>
        <begin position="231"/>
        <end position="255"/>
    </location>
</feature>
<keyword evidence="6" id="KW-0443">Lipid metabolism</keyword>
<keyword evidence="3 8" id="KW-0812">Transmembrane</keyword>
<dbReference type="PANTHER" id="PTHR21212">
    <property type="entry name" value="BERNARDINELLI-SEIP CONGENITAL LIPODYSTROPHY 2 HOMOLOG BSCL2 PROTEIN"/>
    <property type="match status" value="1"/>
</dbReference>
<gene>
    <name evidence="9" type="ORF">DdX_10930</name>
</gene>
<keyword evidence="10" id="KW-1185">Reference proteome</keyword>
<evidence type="ECO:0000256" key="2">
    <source>
        <dbReference type="ARBA" id="ARBA00022064"/>
    </source>
</evidence>
<comment type="subcellular location">
    <subcellularLocation>
        <location evidence="1">Endoplasmic reticulum membrane</location>
        <topology evidence="1">Multi-pass membrane protein</topology>
    </subcellularLocation>
</comment>
<dbReference type="EMBL" id="JAKKPZ010000028">
    <property type="protein sequence ID" value="KAI1709922.1"/>
    <property type="molecule type" value="Genomic_DNA"/>
</dbReference>
<evidence type="ECO:0000256" key="5">
    <source>
        <dbReference type="ARBA" id="ARBA00022989"/>
    </source>
</evidence>
<feature type="transmembrane region" description="Helical" evidence="8">
    <location>
        <begin position="22"/>
        <end position="43"/>
    </location>
</feature>
<evidence type="ECO:0000256" key="4">
    <source>
        <dbReference type="ARBA" id="ARBA00022824"/>
    </source>
</evidence>
<name>A0AAD4MWY4_9BILA</name>
<evidence type="ECO:0000313" key="10">
    <source>
        <dbReference type="Proteomes" id="UP001201812"/>
    </source>
</evidence>
<evidence type="ECO:0000256" key="6">
    <source>
        <dbReference type="ARBA" id="ARBA00023098"/>
    </source>
</evidence>
<dbReference type="PANTHER" id="PTHR21212:SF0">
    <property type="entry name" value="SEIPIN"/>
    <property type="match status" value="1"/>
</dbReference>
<evidence type="ECO:0000256" key="7">
    <source>
        <dbReference type="ARBA" id="ARBA00023136"/>
    </source>
</evidence>
<evidence type="ECO:0000313" key="9">
    <source>
        <dbReference type="EMBL" id="KAI1709922.1"/>
    </source>
</evidence>
<proteinExistence type="predicted"/>
<accession>A0AAD4MWY4</accession>
<dbReference type="InterPro" id="IPR009617">
    <property type="entry name" value="Seipin"/>
</dbReference>
<dbReference type="CDD" id="cd23995">
    <property type="entry name" value="Seipin_BSCL2_like"/>
    <property type="match status" value="1"/>
</dbReference>
<dbReference type="AlphaFoldDB" id="A0AAD4MWY4"/>
<dbReference type="GO" id="GO:0005789">
    <property type="term" value="C:endoplasmic reticulum membrane"/>
    <property type="evidence" value="ECO:0007669"/>
    <property type="project" value="UniProtKB-SubCell"/>
</dbReference>
<sequence length="267" mass="31049">MAEQRECTKLWRVLSHFSLEKLIILIIQFVLVVYLSFFTPMFVRYAFATKFVHHEEPLEFTFQTCDVHLAGVCSYPEAVMPISEEFELQPSYYHSFTLNLNLFDTEQNRRLGIFIASIYLKDESLNLLTSYNKGVAVIKNFPTRSWLGTLFIKSRNVMFFPLYLIGFLSNEVLPPETIVVDFPGQYLEKAGNRTQFITIQLQNKFIQLSSASLKIRAQVGLISYIVSEFPIISYALIFGISFTTYFTIFFLHWAYKGIHIFAIAWTK</sequence>
<evidence type="ECO:0000256" key="8">
    <source>
        <dbReference type="SAM" id="Phobius"/>
    </source>
</evidence>
<dbReference type="Proteomes" id="UP001201812">
    <property type="component" value="Unassembled WGS sequence"/>
</dbReference>
<evidence type="ECO:0000256" key="3">
    <source>
        <dbReference type="ARBA" id="ARBA00022692"/>
    </source>
</evidence>